<proteinExistence type="predicted"/>
<evidence type="ECO:0000256" key="1">
    <source>
        <dbReference type="SAM" id="MobiDB-lite"/>
    </source>
</evidence>
<feature type="compositionally biased region" description="Basic and acidic residues" evidence="1">
    <location>
        <begin position="1"/>
        <end position="15"/>
    </location>
</feature>
<dbReference type="EMBL" id="JABWUV010000011">
    <property type="protein sequence ID" value="KAF6319708.1"/>
    <property type="molecule type" value="Genomic_DNA"/>
</dbReference>
<sequence>MCKSPKLGEPEREAPPGEGRGPQEATLKKARCPQLWTFSSRPPGLSKKRKKEGRKDLGESFHGGLCVKRLVRMNTCPTLTPLGPGPQGPGTRRPLYKGLLGYQRPSSETATPGKSGKAMPLPSDGERSWSPTAMKLLTLEFERNPNTVSFNQESVRKVTHSIK</sequence>
<evidence type="ECO:0000313" key="2">
    <source>
        <dbReference type="EMBL" id="KAF6319708.1"/>
    </source>
</evidence>
<gene>
    <name evidence="2" type="ORF">mMyoMyo1_008447</name>
</gene>
<comment type="caution">
    <text evidence="2">The sequence shown here is derived from an EMBL/GenBank/DDBJ whole genome shotgun (WGS) entry which is preliminary data.</text>
</comment>
<dbReference type="Proteomes" id="UP000527355">
    <property type="component" value="Unassembled WGS sequence"/>
</dbReference>
<name>A0A7J7V3T2_MYOMY</name>
<organism evidence="2 3">
    <name type="scientific">Myotis myotis</name>
    <name type="common">Greater mouse-eared bat</name>
    <name type="synonym">Vespertilio myotis</name>
    <dbReference type="NCBI Taxonomy" id="51298"/>
    <lineage>
        <taxon>Eukaryota</taxon>
        <taxon>Metazoa</taxon>
        <taxon>Chordata</taxon>
        <taxon>Craniata</taxon>
        <taxon>Vertebrata</taxon>
        <taxon>Euteleostomi</taxon>
        <taxon>Mammalia</taxon>
        <taxon>Eutheria</taxon>
        <taxon>Laurasiatheria</taxon>
        <taxon>Chiroptera</taxon>
        <taxon>Yangochiroptera</taxon>
        <taxon>Vespertilionidae</taxon>
        <taxon>Myotis</taxon>
    </lineage>
</organism>
<dbReference type="AlphaFoldDB" id="A0A7J7V3T2"/>
<feature type="region of interest" description="Disordered" evidence="1">
    <location>
        <begin position="78"/>
        <end position="129"/>
    </location>
</feature>
<accession>A0A7J7V3T2</accession>
<protein>
    <submittedName>
        <fullName evidence="2">Uncharacterized protein</fullName>
    </submittedName>
</protein>
<reference evidence="2 3" key="1">
    <citation type="journal article" date="2020" name="Nature">
        <title>Six reference-quality genomes reveal evolution of bat adaptations.</title>
        <authorList>
            <person name="Jebb D."/>
            <person name="Huang Z."/>
            <person name="Pippel M."/>
            <person name="Hughes G.M."/>
            <person name="Lavrichenko K."/>
            <person name="Devanna P."/>
            <person name="Winkler S."/>
            <person name="Jermiin L.S."/>
            <person name="Skirmuntt E.C."/>
            <person name="Katzourakis A."/>
            <person name="Burkitt-Gray L."/>
            <person name="Ray D.A."/>
            <person name="Sullivan K.A.M."/>
            <person name="Roscito J.G."/>
            <person name="Kirilenko B.M."/>
            <person name="Davalos L.M."/>
            <person name="Corthals A.P."/>
            <person name="Power M.L."/>
            <person name="Jones G."/>
            <person name="Ransome R.D."/>
            <person name="Dechmann D.K.N."/>
            <person name="Locatelli A.G."/>
            <person name="Puechmaille S.J."/>
            <person name="Fedrigo O."/>
            <person name="Jarvis E.D."/>
            <person name="Hiller M."/>
            <person name="Vernes S.C."/>
            <person name="Myers E.W."/>
            <person name="Teeling E.C."/>
        </authorList>
    </citation>
    <scope>NUCLEOTIDE SEQUENCE [LARGE SCALE GENOMIC DNA]</scope>
    <source>
        <strain evidence="2">MMyoMyo1</strain>
        <tissue evidence="2">Flight muscle</tissue>
    </source>
</reference>
<feature type="region of interest" description="Disordered" evidence="1">
    <location>
        <begin position="1"/>
        <end position="61"/>
    </location>
</feature>
<evidence type="ECO:0000313" key="3">
    <source>
        <dbReference type="Proteomes" id="UP000527355"/>
    </source>
</evidence>
<keyword evidence="3" id="KW-1185">Reference proteome</keyword>